<sequence length="146" mass="15399">MGDRLSLFAERRSRGPDQHGMRCYKKTVGIATFNSILNLTAETPTTLPFTTPVIVSDGISVFPAGGITVETDGEYLVEFTGNVALSAPNSLSVYANSKFLGYAQLPGFTNFAEIVPLKRGDTVIVIALGALTIQGGALSVAKLKSS</sequence>
<name>A0ABV9GGK3_9BACL</name>
<proteinExistence type="predicted"/>
<organism evidence="1 2">
    <name type="scientific">Camelliibacillus cellulosilyticus</name>
    <dbReference type="NCBI Taxonomy" id="2174486"/>
    <lineage>
        <taxon>Bacteria</taxon>
        <taxon>Bacillati</taxon>
        <taxon>Bacillota</taxon>
        <taxon>Bacilli</taxon>
        <taxon>Bacillales</taxon>
        <taxon>Sporolactobacillaceae</taxon>
        <taxon>Camelliibacillus</taxon>
    </lineage>
</organism>
<dbReference type="RefSeq" id="WP_376844480.1">
    <property type="nucleotide sequence ID" value="NZ_JBHSFW010000001.1"/>
</dbReference>
<dbReference type="EMBL" id="JBHSFW010000001">
    <property type="protein sequence ID" value="MFC4617437.1"/>
    <property type="molecule type" value="Genomic_DNA"/>
</dbReference>
<reference evidence="2" key="1">
    <citation type="journal article" date="2019" name="Int. J. Syst. Evol. Microbiol.">
        <title>The Global Catalogue of Microorganisms (GCM) 10K type strain sequencing project: providing services to taxonomists for standard genome sequencing and annotation.</title>
        <authorList>
            <consortium name="The Broad Institute Genomics Platform"/>
            <consortium name="The Broad Institute Genome Sequencing Center for Infectious Disease"/>
            <person name="Wu L."/>
            <person name="Ma J."/>
        </authorList>
    </citation>
    <scope>NUCLEOTIDE SEQUENCE [LARGE SCALE GENOMIC DNA]</scope>
    <source>
        <strain evidence="2">CGMCC 1.16306</strain>
    </source>
</reference>
<keyword evidence="2" id="KW-1185">Reference proteome</keyword>
<accession>A0ABV9GGK3</accession>
<evidence type="ECO:0000313" key="1">
    <source>
        <dbReference type="EMBL" id="MFC4617437.1"/>
    </source>
</evidence>
<evidence type="ECO:0008006" key="3">
    <source>
        <dbReference type="Google" id="ProtNLM"/>
    </source>
</evidence>
<protein>
    <recommendedName>
        <fullName evidence="3">BclA C-terminal domain-containing protein</fullName>
    </recommendedName>
</protein>
<dbReference type="Proteomes" id="UP001596022">
    <property type="component" value="Unassembled WGS sequence"/>
</dbReference>
<evidence type="ECO:0000313" key="2">
    <source>
        <dbReference type="Proteomes" id="UP001596022"/>
    </source>
</evidence>
<gene>
    <name evidence="1" type="ORF">ACFO4N_01680</name>
</gene>
<comment type="caution">
    <text evidence="1">The sequence shown here is derived from an EMBL/GenBank/DDBJ whole genome shotgun (WGS) entry which is preliminary data.</text>
</comment>